<protein>
    <submittedName>
        <fullName evidence="1">Uncharacterized protein</fullName>
    </submittedName>
</protein>
<name>A0ABR4EFD9_9PEZI</name>
<organism evidence="1 2">
    <name type="scientific">Diaporthe vaccinii</name>
    <dbReference type="NCBI Taxonomy" id="105482"/>
    <lineage>
        <taxon>Eukaryota</taxon>
        <taxon>Fungi</taxon>
        <taxon>Dikarya</taxon>
        <taxon>Ascomycota</taxon>
        <taxon>Pezizomycotina</taxon>
        <taxon>Sordariomycetes</taxon>
        <taxon>Sordariomycetidae</taxon>
        <taxon>Diaporthales</taxon>
        <taxon>Diaporthaceae</taxon>
        <taxon>Diaporthe</taxon>
        <taxon>Diaporthe eres species complex</taxon>
    </lineage>
</organism>
<comment type="caution">
    <text evidence="1">The sequence shown here is derived from an EMBL/GenBank/DDBJ whole genome shotgun (WGS) entry which is preliminary data.</text>
</comment>
<evidence type="ECO:0000313" key="1">
    <source>
        <dbReference type="EMBL" id="KAL2280991.1"/>
    </source>
</evidence>
<accession>A0ABR4EFD9</accession>
<evidence type="ECO:0000313" key="2">
    <source>
        <dbReference type="Proteomes" id="UP001600888"/>
    </source>
</evidence>
<dbReference type="Proteomes" id="UP001600888">
    <property type="component" value="Unassembled WGS sequence"/>
</dbReference>
<keyword evidence="2" id="KW-1185">Reference proteome</keyword>
<proteinExistence type="predicted"/>
<dbReference type="EMBL" id="JBAWTH010000061">
    <property type="protein sequence ID" value="KAL2280991.1"/>
    <property type="molecule type" value="Genomic_DNA"/>
</dbReference>
<gene>
    <name evidence="1" type="ORF">FJTKL_12120</name>
</gene>
<sequence>MLFCFSIPRPSVCIVPPPFVDTRAISPSLSILTLILTLTLAFSSLSLLRPDQTLYVGQTVLNLNPPTDQKPPASSPARVVSLVSRLSFLALRFNRGASHHFAPVTLRLDSSL</sequence>
<reference evidence="1 2" key="1">
    <citation type="submission" date="2024-03" db="EMBL/GenBank/DDBJ databases">
        <title>A high-quality draft genome sequence of Diaporthe vaccinii, a causative agent of upright dieback and viscid rot disease in cranberry plants.</title>
        <authorList>
            <person name="Sarrasin M."/>
            <person name="Lang B.F."/>
            <person name="Burger G."/>
        </authorList>
    </citation>
    <scope>NUCLEOTIDE SEQUENCE [LARGE SCALE GENOMIC DNA]</scope>
    <source>
        <strain evidence="1 2">IS7</strain>
    </source>
</reference>